<keyword evidence="3" id="KW-0804">Transcription</keyword>
<dbReference type="InterPro" id="IPR001138">
    <property type="entry name" value="Zn2Cys6_DnaBD"/>
</dbReference>
<evidence type="ECO:0000313" key="7">
    <source>
        <dbReference type="EMBL" id="KAJ7763138.1"/>
    </source>
</evidence>
<feature type="compositionally biased region" description="Low complexity" evidence="5">
    <location>
        <begin position="132"/>
        <end position="147"/>
    </location>
</feature>
<dbReference type="Pfam" id="PF00172">
    <property type="entry name" value="Zn_clus"/>
    <property type="match status" value="1"/>
</dbReference>
<sequence>MHAGSPYSMAMDMDAHYLYPSHKSLPLRRFEDMDHDELFPPPPPIAHGHWAFEPPAPRIALAGSLDPTTGIFYRTPEHPRLRTAQACEKCRTRKAKCSGEHPSCARCLARGLVCEYAKEGRVRGPNRHNTKARTAASHSPAPSTASSFGAPTTGKRQRRNTTLPTASSKPGPLSSCAPLALPAHLASSCASKRRSLPASLDLSMGMGMGMGGYHAGRYESGIGAYDCSDADTASRRGSYDSYGGYDSYGSGGYARAEYAGTKPLQLEAGYALDRLGLRVESTDHPCAVHSPGPQAHFHPTPGLQHGDLGLTLDGAGVGIAARRRSRLGSEGSSSAASASSFDGESGPDSAVEGSFPLFRHPYSPPHAQASYSLHSQKLHSPHETTPSSTHSERFASSSPEFGSRHSSNSADASPYVQYAPGMGSRRHSVNATFPFDAQGRYHAPHQQLHAHGQCEHPYDATGRYTSSLGALSSPSSPGHGQYPDDGQYVHRGMYEQEGLDQQLPFSYDPSAAHSHSHSHSTFHPPTYSSALERTTTHATSALRGWVAPPNMPLPARTPGERGVSGLSVVIPGSPMSAMSGGGAGSVHSPRGIALPMLSSPLAPPMGRSASS</sequence>
<dbReference type="SUPFAM" id="SSF57701">
    <property type="entry name" value="Zn2/Cys6 DNA-binding domain"/>
    <property type="match status" value="1"/>
</dbReference>
<dbReference type="AlphaFoldDB" id="A0AAD7NIZ3"/>
<keyword evidence="1" id="KW-0805">Transcription regulation</keyword>
<protein>
    <recommendedName>
        <fullName evidence="6">Zn(2)-C6 fungal-type domain-containing protein</fullName>
    </recommendedName>
</protein>
<dbReference type="SMART" id="SM00066">
    <property type="entry name" value="GAL4"/>
    <property type="match status" value="1"/>
</dbReference>
<feature type="domain" description="Zn(2)-C6 fungal-type" evidence="6">
    <location>
        <begin position="86"/>
        <end position="116"/>
    </location>
</feature>
<dbReference type="GO" id="GO:0008270">
    <property type="term" value="F:zinc ion binding"/>
    <property type="evidence" value="ECO:0007669"/>
    <property type="project" value="InterPro"/>
</dbReference>
<evidence type="ECO:0000259" key="6">
    <source>
        <dbReference type="PROSITE" id="PS50048"/>
    </source>
</evidence>
<dbReference type="PANTHER" id="PTHR31069">
    <property type="entry name" value="OLEATE-ACTIVATED TRANSCRIPTION FACTOR 1-RELATED"/>
    <property type="match status" value="1"/>
</dbReference>
<dbReference type="PROSITE" id="PS50048">
    <property type="entry name" value="ZN2_CY6_FUNGAL_2"/>
    <property type="match status" value="1"/>
</dbReference>
<dbReference type="PROSITE" id="PS00463">
    <property type="entry name" value="ZN2_CY6_FUNGAL_1"/>
    <property type="match status" value="1"/>
</dbReference>
<organism evidence="7 8">
    <name type="scientific">Mycena maculata</name>
    <dbReference type="NCBI Taxonomy" id="230809"/>
    <lineage>
        <taxon>Eukaryota</taxon>
        <taxon>Fungi</taxon>
        <taxon>Dikarya</taxon>
        <taxon>Basidiomycota</taxon>
        <taxon>Agaricomycotina</taxon>
        <taxon>Agaricomycetes</taxon>
        <taxon>Agaricomycetidae</taxon>
        <taxon>Agaricales</taxon>
        <taxon>Marasmiineae</taxon>
        <taxon>Mycenaceae</taxon>
        <taxon>Mycena</taxon>
    </lineage>
</organism>
<dbReference type="Proteomes" id="UP001215280">
    <property type="component" value="Unassembled WGS sequence"/>
</dbReference>
<proteinExistence type="predicted"/>
<feature type="region of interest" description="Disordered" evidence="5">
    <location>
        <begin position="324"/>
        <end position="429"/>
    </location>
</feature>
<keyword evidence="4" id="KW-0539">Nucleus</keyword>
<accession>A0AAD7NIZ3</accession>
<dbReference type="Gene3D" id="4.10.240.10">
    <property type="entry name" value="Zn(2)-C6 fungal-type DNA-binding domain"/>
    <property type="match status" value="1"/>
</dbReference>
<dbReference type="GO" id="GO:0000981">
    <property type="term" value="F:DNA-binding transcription factor activity, RNA polymerase II-specific"/>
    <property type="evidence" value="ECO:0007669"/>
    <property type="project" value="InterPro"/>
</dbReference>
<dbReference type="CDD" id="cd00067">
    <property type="entry name" value="GAL4"/>
    <property type="match status" value="1"/>
</dbReference>
<feature type="region of interest" description="Disordered" evidence="5">
    <location>
        <begin position="123"/>
        <end position="172"/>
    </location>
</feature>
<reference evidence="7" key="1">
    <citation type="submission" date="2023-03" db="EMBL/GenBank/DDBJ databases">
        <title>Massive genome expansion in bonnet fungi (Mycena s.s.) driven by repeated elements and novel gene families across ecological guilds.</title>
        <authorList>
            <consortium name="Lawrence Berkeley National Laboratory"/>
            <person name="Harder C.B."/>
            <person name="Miyauchi S."/>
            <person name="Viragh M."/>
            <person name="Kuo A."/>
            <person name="Thoen E."/>
            <person name="Andreopoulos B."/>
            <person name="Lu D."/>
            <person name="Skrede I."/>
            <person name="Drula E."/>
            <person name="Henrissat B."/>
            <person name="Morin E."/>
            <person name="Kohler A."/>
            <person name="Barry K."/>
            <person name="LaButti K."/>
            <person name="Morin E."/>
            <person name="Salamov A."/>
            <person name="Lipzen A."/>
            <person name="Mereny Z."/>
            <person name="Hegedus B."/>
            <person name="Baldrian P."/>
            <person name="Stursova M."/>
            <person name="Weitz H."/>
            <person name="Taylor A."/>
            <person name="Grigoriev I.V."/>
            <person name="Nagy L.G."/>
            <person name="Martin F."/>
            <person name="Kauserud H."/>
        </authorList>
    </citation>
    <scope>NUCLEOTIDE SEQUENCE</scope>
    <source>
        <strain evidence="7">CBHHK188m</strain>
    </source>
</reference>
<evidence type="ECO:0000256" key="4">
    <source>
        <dbReference type="ARBA" id="ARBA00023242"/>
    </source>
</evidence>
<evidence type="ECO:0000256" key="3">
    <source>
        <dbReference type="ARBA" id="ARBA00023163"/>
    </source>
</evidence>
<keyword evidence="8" id="KW-1185">Reference proteome</keyword>
<dbReference type="GO" id="GO:0003677">
    <property type="term" value="F:DNA binding"/>
    <property type="evidence" value="ECO:0007669"/>
    <property type="project" value="UniProtKB-KW"/>
</dbReference>
<feature type="region of interest" description="Disordered" evidence="5">
    <location>
        <begin position="456"/>
        <end position="488"/>
    </location>
</feature>
<dbReference type="PRINTS" id="PR00755">
    <property type="entry name" value="AFLATOXINBRP"/>
</dbReference>
<feature type="region of interest" description="Disordered" evidence="5">
    <location>
        <begin position="504"/>
        <end position="524"/>
    </location>
</feature>
<evidence type="ECO:0000256" key="5">
    <source>
        <dbReference type="SAM" id="MobiDB-lite"/>
    </source>
</evidence>
<feature type="compositionally biased region" description="Polar residues" evidence="5">
    <location>
        <begin position="394"/>
        <end position="411"/>
    </location>
</feature>
<dbReference type="EMBL" id="JARJLG010000041">
    <property type="protein sequence ID" value="KAJ7763138.1"/>
    <property type="molecule type" value="Genomic_DNA"/>
</dbReference>
<evidence type="ECO:0000256" key="1">
    <source>
        <dbReference type="ARBA" id="ARBA00023015"/>
    </source>
</evidence>
<feature type="compositionally biased region" description="Low complexity" evidence="5">
    <location>
        <begin position="466"/>
        <end position="478"/>
    </location>
</feature>
<comment type="caution">
    <text evidence="7">The sequence shown here is derived from an EMBL/GenBank/DDBJ whole genome shotgun (WGS) entry which is preliminary data.</text>
</comment>
<keyword evidence="2" id="KW-0238">DNA-binding</keyword>
<feature type="compositionally biased region" description="Low complexity" evidence="5">
    <location>
        <begin position="328"/>
        <end position="346"/>
    </location>
</feature>
<dbReference type="InterPro" id="IPR036864">
    <property type="entry name" value="Zn2-C6_fun-type_DNA-bd_sf"/>
</dbReference>
<gene>
    <name evidence="7" type="ORF">DFH07DRAFT_956510</name>
</gene>
<dbReference type="InterPro" id="IPR050675">
    <property type="entry name" value="OAF3"/>
</dbReference>
<name>A0AAD7NIZ3_9AGAR</name>
<evidence type="ECO:0000313" key="8">
    <source>
        <dbReference type="Proteomes" id="UP001215280"/>
    </source>
</evidence>
<evidence type="ECO:0000256" key="2">
    <source>
        <dbReference type="ARBA" id="ARBA00023125"/>
    </source>
</evidence>
<dbReference type="PANTHER" id="PTHR31069:SF32">
    <property type="entry name" value="ARGININE METABOLISM REGULATION PROTEIN II"/>
    <property type="match status" value="1"/>
</dbReference>